<keyword evidence="1" id="KW-1003">Cell membrane</keyword>
<keyword evidence="2 6" id="KW-0732">Signal</keyword>
<evidence type="ECO:0000256" key="5">
    <source>
        <dbReference type="ARBA" id="ARBA00023288"/>
    </source>
</evidence>
<dbReference type="Pfam" id="PF01547">
    <property type="entry name" value="SBP_bac_1"/>
    <property type="match status" value="1"/>
</dbReference>
<evidence type="ECO:0000256" key="6">
    <source>
        <dbReference type="SAM" id="SignalP"/>
    </source>
</evidence>
<sequence length="425" mass="44622">MRIHKLIISSVLVTALAAVTGCSGAAPGGAPAAGDGSKQDSTVLRLNYGESQYAAAVLKAFQQEHPDIKVEVTHAAVTFEDGSVQTNLRSGHGADVLLVNSGPGRVAPLARAGLIADLTDVYDGGARQQYPKDVLDQITTDKKIYEVVEGRDIFELHYNQKILDRAGVQPPKTWSDLIASCKPLAEAGVQPLVVGARDNFAGGWLTGTLLQSSAGTATMRDVLFDNGSFAQQPVLDGAAKIGQLIKNGCLDGKKGLAFDGDQATATFARGKAAMIVATQALDADLQQDKVDTSALHAIPMPSDDPANAHPTSGLAVSWIVNANSRSLPAAKEWIRWVSSEKYLTIAAQNGYTFGPTHLVPDSVQLDPAIAKAVKDANTETGFNPSVYLSADGKDAWYAAVQGLLAGRDPKPLLQAIDTSRADGGE</sequence>
<dbReference type="InterPro" id="IPR006059">
    <property type="entry name" value="SBP"/>
</dbReference>
<keyword evidence="8" id="KW-1185">Reference proteome</keyword>
<keyword evidence="3" id="KW-0472">Membrane</keyword>
<evidence type="ECO:0000313" key="8">
    <source>
        <dbReference type="Proteomes" id="UP000199103"/>
    </source>
</evidence>
<dbReference type="STRING" id="630515.SAMN04489812_1009"/>
<evidence type="ECO:0000256" key="1">
    <source>
        <dbReference type="ARBA" id="ARBA00022475"/>
    </source>
</evidence>
<evidence type="ECO:0000256" key="3">
    <source>
        <dbReference type="ARBA" id="ARBA00023136"/>
    </source>
</evidence>
<dbReference type="SUPFAM" id="SSF53850">
    <property type="entry name" value="Periplasmic binding protein-like II"/>
    <property type="match status" value="1"/>
</dbReference>
<dbReference type="Proteomes" id="UP000199103">
    <property type="component" value="Chromosome I"/>
</dbReference>
<dbReference type="EMBL" id="LT629772">
    <property type="protein sequence ID" value="SDS14150.1"/>
    <property type="molecule type" value="Genomic_DNA"/>
</dbReference>
<proteinExistence type="predicted"/>
<accession>A0A1H1PSL1</accession>
<keyword evidence="4" id="KW-0564">Palmitate</keyword>
<dbReference type="InterPro" id="IPR050490">
    <property type="entry name" value="Bact_solute-bd_prot1"/>
</dbReference>
<organism evidence="7 8">
    <name type="scientific">Microlunatus soli</name>
    <dbReference type="NCBI Taxonomy" id="630515"/>
    <lineage>
        <taxon>Bacteria</taxon>
        <taxon>Bacillati</taxon>
        <taxon>Actinomycetota</taxon>
        <taxon>Actinomycetes</taxon>
        <taxon>Propionibacteriales</taxon>
        <taxon>Propionibacteriaceae</taxon>
        <taxon>Microlunatus</taxon>
    </lineage>
</organism>
<name>A0A1H1PSL1_9ACTN</name>
<feature type="signal peptide" evidence="6">
    <location>
        <begin position="1"/>
        <end position="25"/>
    </location>
</feature>
<dbReference type="AlphaFoldDB" id="A0A1H1PSL1"/>
<reference evidence="7 8" key="1">
    <citation type="submission" date="2016-10" db="EMBL/GenBank/DDBJ databases">
        <authorList>
            <person name="de Groot N.N."/>
        </authorList>
    </citation>
    <scope>NUCLEOTIDE SEQUENCE [LARGE SCALE GENOMIC DNA]</scope>
    <source>
        <strain evidence="7 8">DSM 21800</strain>
    </source>
</reference>
<dbReference type="Gene3D" id="3.40.190.10">
    <property type="entry name" value="Periplasmic binding protein-like II"/>
    <property type="match status" value="2"/>
</dbReference>
<dbReference type="PANTHER" id="PTHR43649">
    <property type="entry name" value="ARABINOSE-BINDING PROTEIN-RELATED"/>
    <property type="match status" value="1"/>
</dbReference>
<protein>
    <submittedName>
        <fullName evidence="7">Carbohydrate ABC transporter substrate-binding protein, CUT1 family</fullName>
    </submittedName>
</protein>
<evidence type="ECO:0000256" key="4">
    <source>
        <dbReference type="ARBA" id="ARBA00023139"/>
    </source>
</evidence>
<keyword evidence="5" id="KW-0449">Lipoprotein</keyword>
<dbReference type="OrthoDB" id="8478044at2"/>
<dbReference type="PANTHER" id="PTHR43649:SF33">
    <property type="entry name" value="POLYGALACTURONAN_RHAMNOGALACTURONAN-BINDING PROTEIN YTCQ"/>
    <property type="match status" value="1"/>
</dbReference>
<feature type="chain" id="PRO_5039399415" evidence="6">
    <location>
        <begin position="26"/>
        <end position="425"/>
    </location>
</feature>
<dbReference type="RefSeq" id="WP_157683219.1">
    <property type="nucleotide sequence ID" value="NZ_LT629772.1"/>
</dbReference>
<gene>
    <name evidence="7" type="ORF">SAMN04489812_1009</name>
</gene>
<evidence type="ECO:0000256" key="2">
    <source>
        <dbReference type="ARBA" id="ARBA00022729"/>
    </source>
</evidence>
<evidence type="ECO:0000313" key="7">
    <source>
        <dbReference type="EMBL" id="SDS14150.1"/>
    </source>
</evidence>
<dbReference type="PROSITE" id="PS51257">
    <property type="entry name" value="PROKAR_LIPOPROTEIN"/>
    <property type="match status" value="1"/>
</dbReference>